<feature type="domain" description="GIY-YIG" evidence="1">
    <location>
        <begin position="32"/>
        <end position="125"/>
    </location>
</feature>
<accession>A0ABV6EGU6</accession>
<reference evidence="2 3" key="1">
    <citation type="submission" date="2024-09" db="EMBL/GenBank/DDBJ databases">
        <authorList>
            <person name="Sun Q."/>
            <person name="Mori K."/>
        </authorList>
    </citation>
    <scope>NUCLEOTIDE SEQUENCE [LARGE SCALE GENOMIC DNA]</scope>
    <source>
        <strain evidence="2 3">CCM 8626</strain>
    </source>
</reference>
<evidence type="ECO:0000313" key="2">
    <source>
        <dbReference type="EMBL" id="MFC0227954.1"/>
    </source>
</evidence>
<sequence>MSNSTIYDIYWEGPYTIDEFKSKKGDNRIIHEGHCLYQIYGDHPCYGRDVLLYIGKTKNMTNRLWQHSNRYSFECESVKIFVGSCGIFESWEKMWEIEKYAPIDKNILDAIESLLIHAHQPAYNSSKLLSTHFKDLNLRIFNTNKRKSLMPEISTTYYRGNITEEENNH</sequence>
<proteinExistence type="predicted"/>
<dbReference type="SUPFAM" id="SSF82771">
    <property type="entry name" value="GIY-YIG endonuclease"/>
    <property type="match status" value="1"/>
</dbReference>
<dbReference type="PROSITE" id="PS50164">
    <property type="entry name" value="GIY_YIG"/>
    <property type="match status" value="1"/>
</dbReference>
<organism evidence="2 3">
    <name type="scientific">Serratia aquatilis</name>
    <dbReference type="NCBI Taxonomy" id="1737515"/>
    <lineage>
        <taxon>Bacteria</taxon>
        <taxon>Pseudomonadati</taxon>
        <taxon>Pseudomonadota</taxon>
        <taxon>Gammaproteobacteria</taxon>
        <taxon>Enterobacterales</taxon>
        <taxon>Yersiniaceae</taxon>
        <taxon>Serratia</taxon>
    </lineage>
</organism>
<comment type="caution">
    <text evidence="2">The sequence shown here is derived from an EMBL/GenBank/DDBJ whole genome shotgun (WGS) entry which is preliminary data.</text>
</comment>
<dbReference type="Proteomes" id="UP001589792">
    <property type="component" value="Unassembled WGS sequence"/>
</dbReference>
<dbReference type="EMBL" id="JBHLXG010000017">
    <property type="protein sequence ID" value="MFC0227954.1"/>
    <property type="molecule type" value="Genomic_DNA"/>
</dbReference>
<keyword evidence="3" id="KW-1185">Reference proteome</keyword>
<evidence type="ECO:0000313" key="3">
    <source>
        <dbReference type="Proteomes" id="UP001589792"/>
    </source>
</evidence>
<protein>
    <submittedName>
        <fullName evidence="2">GIY-YIG nuclease family protein</fullName>
    </submittedName>
</protein>
<dbReference type="InterPro" id="IPR035901">
    <property type="entry name" value="GIY-YIG_endonuc_sf"/>
</dbReference>
<name>A0ABV6EGU6_9GAMM</name>
<gene>
    <name evidence="2" type="ORF">ACFFJ3_15860</name>
</gene>
<evidence type="ECO:0000259" key="1">
    <source>
        <dbReference type="PROSITE" id="PS50164"/>
    </source>
</evidence>
<dbReference type="InterPro" id="IPR000305">
    <property type="entry name" value="GIY-YIG_endonuc"/>
</dbReference>
<dbReference type="RefSeq" id="WP_380677061.1">
    <property type="nucleotide sequence ID" value="NZ_CP173186.1"/>
</dbReference>
<dbReference type="CDD" id="cd00719">
    <property type="entry name" value="GIY-YIG_SF"/>
    <property type="match status" value="1"/>
</dbReference>